<keyword evidence="6" id="KW-1185">Reference proteome</keyword>
<dbReference type="SMART" id="SM00248">
    <property type="entry name" value="ANK"/>
    <property type="match status" value="8"/>
</dbReference>
<evidence type="ECO:0000256" key="3">
    <source>
        <dbReference type="PROSITE-ProRule" id="PRU00023"/>
    </source>
</evidence>
<dbReference type="CDD" id="cd17039">
    <property type="entry name" value="Ubl_ubiquitin_like"/>
    <property type="match status" value="1"/>
</dbReference>
<dbReference type="InterPro" id="IPR002110">
    <property type="entry name" value="Ankyrin_rpt"/>
</dbReference>
<dbReference type="Gene3D" id="1.25.40.20">
    <property type="entry name" value="Ankyrin repeat-containing domain"/>
    <property type="match status" value="2"/>
</dbReference>
<dbReference type="InterPro" id="IPR000626">
    <property type="entry name" value="Ubiquitin-like_dom"/>
</dbReference>
<dbReference type="Pfam" id="PF00023">
    <property type="entry name" value="Ank"/>
    <property type="match status" value="2"/>
</dbReference>
<evidence type="ECO:0000313" key="5">
    <source>
        <dbReference type="EMBL" id="OLQ01846.1"/>
    </source>
</evidence>
<dbReference type="PANTHER" id="PTHR24173:SF74">
    <property type="entry name" value="ANKYRIN REPEAT DOMAIN-CONTAINING PROTEIN 16"/>
    <property type="match status" value="1"/>
</dbReference>
<name>A0A1Q9E342_SYMMI</name>
<dbReference type="OrthoDB" id="194358at2759"/>
<dbReference type="Proteomes" id="UP000186817">
    <property type="component" value="Unassembled WGS sequence"/>
</dbReference>
<feature type="domain" description="Ubiquitin-like" evidence="4">
    <location>
        <begin position="1"/>
        <end position="64"/>
    </location>
</feature>
<accession>A0A1Q9E342</accession>
<comment type="caution">
    <text evidence="5">The sequence shown here is derived from an EMBL/GenBank/DDBJ whole genome shotgun (WGS) entry which is preliminary data.</text>
</comment>
<dbReference type="SUPFAM" id="SSF48403">
    <property type="entry name" value="Ankyrin repeat"/>
    <property type="match status" value="1"/>
</dbReference>
<dbReference type="Pfam" id="PF12796">
    <property type="entry name" value="Ank_2"/>
    <property type="match status" value="2"/>
</dbReference>
<feature type="repeat" description="ANK" evidence="3">
    <location>
        <begin position="140"/>
        <end position="172"/>
    </location>
</feature>
<dbReference type="AlphaFoldDB" id="A0A1Q9E342"/>
<protein>
    <submittedName>
        <fullName evidence="5">Ankyrin-1</fullName>
    </submittedName>
</protein>
<keyword evidence="2 3" id="KW-0040">ANK repeat</keyword>
<dbReference type="EMBL" id="LSRX01000279">
    <property type="protein sequence ID" value="OLQ01846.1"/>
    <property type="molecule type" value="Genomic_DNA"/>
</dbReference>
<feature type="repeat" description="ANK" evidence="3">
    <location>
        <begin position="387"/>
        <end position="419"/>
    </location>
</feature>
<dbReference type="PROSITE" id="PS50088">
    <property type="entry name" value="ANK_REPEAT"/>
    <property type="match status" value="5"/>
</dbReference>
<dbReference type="PRINTS" id="PR01415">
    <property type="entry name" value="ANKYRIN"/>
</dbReference>
<dbReference type="PROSITE" id="PS50297">
    <property type="entry name" value="ANK_REP_REGION"/>
    <property type="match status" value="5"/>
</dbReference>
<sequence length="496" mass="52597">MLSVRLASGQLLEVPWELLRDARSLKQQLQHASGLPRFRQRLLYQDAVLEDPEILVESMSELQLVVLPFCSVSVQQKAALVDAAELGSISEVEEILQRPQHPDSEEGMTALGMASFKGKAEIVSLLLEAKADKDKACGFRGATPLVLASTMGHEKVVQLLLAAGADKDNACNAHADGIDRCQVTTPLGMASKIGYVKVACLLLRARVDTDKVCATDTDQFTTPLGVACFEGHAELVRVLLDAGASTNQEFGPNNTTPLGVASGDSSRSAAHQNMELALQLMRAGHQVDLSEFSDCHVEIVRMLLEAGANKNMPFGPHGLTPLGEAISHRRVDIVKLLLAASTDVNQVFGPGSKSPLGVACNSSHVEAVEIVRSLLEARANAEVSGFPGATPLELASSRGQLSVVRLLLAAGAGRSSSGGAAGCFSSALKHVAIALCSKIGSYGQVFLGQPRRAASPKVALKRCFDCLLRADGATLKRTYRELAVLRTRAPSDSNIP</sequence>
<proteinExistence type="predicted"/>
<gene>
    <name evidence="5" type="primary">ANK1</name>
    <name evidence="5" type="ORF">AK812_SmicGene15374</name>
</gene>
<feature type="repeat" description="ANK" evidence="3">
    <location>
        <begin position="317"/>
        <end position="345"/>
    </location>
</feature>
<feature type="repeat" description="ANK" evidence="3">
    <location>
        <begin position="219"/>
        <end position="247"/>
    </location>
</feature>
<dbReference type="InterPro" id="IPR036770">
    <property type="entry name" value="Ankyrin_rpt-contain_sf"/>
</dbReference>
<evidence type="ECO:0000256" key="2">
    <source>
        <dbReference type="ARBA" id="ARBA00023043"/>
    </source>
</evidence>
<dbReference type="PROSITE" id="PS50053">
    <property type="entry name" value="UBIQUITIN_2"/>
    <property type="match status" value="1"/>
</dbReference>
<evidence type="ECO:0000313" key="6">
    <source>
        <dbReference type="Proteomes" id="UP000186817"/>
    </source>
</evidence>
<dbReference type="SUPFAM" id="SSF54236">
    <property type="entry name" value="Ubiquitin-like"/>
    <property type="match status" value="1"/>
</dbReference>
<keyword evidence="1" id="KW-0677">Repeat</keyword>
<dbReference type="PANTHER" id="PTHR24173">
    <property type="entry name" value="ANKYRIN REPEAT CONTAINING"/>
    <property type="match status" value="1"/>
</dbReference>
<evidence type="ECO:0000256" key="1">
    <source>
        <dbReference type="ARBA" id="ARBA00022737"/>
    </source>
</evidence>
<reference evidence="5 6" key="1">
    <citation type="submission" date="2016-02" db="EMBL/GenBank/DDBJ databases">
        <title>Genome analysis of coral dinoflagellate symbionts highlights evolutionary adaptations to a symbiotic lifestyle.</title>
        <authorList>
            <person name="Aranda M."/>
            <person name="Li Y."/>
            <person name="Liew Y.J."/>
            <person name="Baumgarten S."/>
            <person name="Simakov O."/>
            <person name="Wilson M."/>
            <person name="Piel J."/>
            <person name="Ashoor H."/>
            <person name="Bougouffa S."/>
            <person name="Bajic V.B."/>
            <person name="Ryu T."/>
            <person name="Ravasi T."/>
            <person name="Bayer T."/>
            <person name="Micklem G."/>
            <person name="Kim H."/>
            <person name="Bhak J."/>
            <person name="Lajeunesse T.C."/>
            <person name="Voolstra C.R."/>
        </authorList>
    </citation>
    <scope>NUCLEOTIDE SEQUENCE [LARGE SCALE GENOMIC DNA]</scope>
    <source>
        <strain evidence="5 6">CCMP2467</strain>
    </source>
</reference>
<evidence type="ECO:0000259" key="4">
    <source>
        <dbReference type="PROSITE" id="PS50053"/>
    </source>
</evidence>
<organism evidence="5 6">
    <name type="scientific">Symbiodinium microadriaticum</name>
    <name type="common">Dinoflagellate</name>
    <name type="synonym">Zooxanthella microadriatica</name>
    <dbReference type="NCBI Taxonomy" id="2951"/>
    <lineage>
        <taxon>Eukaryota</taxon>
        <taxon>Sar</taxon>
        <taxon>Alveolata</taxon>
        <taxon>Dinophyceae</taxon>
        <taxon>Suessiales</taxon>
        <taxon>Symbiodiniaceae</taxon>
        <taxon>Symbiodinium</taxon>
    </lineage>
</organism>
<feature type="repeat" description="ANK" evidence="3">
    <location>
        <begin position="106"/>
        <end position="132"/>
    </location>
</feature>
<dbReference type="InterPro" id="IPR029071">
    <property type="entry name" value="Ubiquitin-like_domsf"/>
</dbReference>